<name>A0A370DKF1_9GAMM</name>
<gene>
    <name evidence="2" type="ORF">DIZ80_05205</name>
</gene>
<dbReference type="AlphaFoldDB" id="A0A370DKF1"/>
<reference evidence="2 3" key="1">
    <citation type="journal article" date="2018" name="ISME J.">
        <title>Endosymbiont genomes yield clues of tubeworm success.</title>
        <authorList>
            <person name="Li Y."/>
            <person name="Liles M.R."/>
            <person name="Halanych K.M."/>
        </authorList>
    </citation>
    <scope>NUCLEOTIDE SEQUENCE [LARGE SCALE GENOMIC DNA]</scope>
    <source>
        <strain evidence="2">A1464</strain>
    </source>
</reference>
<sequence length="156" mass="17012">MKTLSISLLLSLFLSFNANATGSLEFLNARIPEAPPGAGVMAGYMEISNTTSKNIDIISVNSQSFKMVEMHQSKEVDGFAKMLPQKKLSIPANGKLILKSGSYHLMLIKPEKWFKHGDLIKLNFTLSNDTKISLDVNIKKTSSRAMKCAAGKCGGM</sequence>
<feature type="signal peptide" evidence="1">
    <location>
        <begin position="1"/>
        <end position="20"/>
    </location>
</feature>
<organism evidence="2 3">
    <name type="scientific">endosymbiont of Galathealinum brachiosum</name>
    <dbReference type="NCBI Taxonomy" id="2200906"/>
    <lineage>
        <taxon>Bacteria</taxon>
        <taxon>Pseudomonadati</taxon>
        <taxon>Pseudomonadota</taxon>
        <taxon>Gammaproteobacteria</taxon>
        <taxon>sulfur-oxidizing symbionts</taxon>
    </lineage>
</organism>
<dbReference type="InterPro" id="IPR036182">
    <property type="entry name" value="PCuAC_sf"/>
</dbReference>
<keyword evidence="1" id="KW-0732">Signal</keyword>
<evidence type="ECO:0000313" key="2">
    <source>
        <dbReference type="EMBL" id="RDH84864.1"/>
    </source>
</evidence>
<dbReference type="Pfam" id="PF04314">
    <property type="entry name" value="PCuAC"/>
    <property type="match status" value="1"/>
</dbReference>
<dbReference type="SUPFAM" id="SSF110087">
    <property type="entry name" value="DR1885-like metal-binding protein"/>
    <property type="match status" value="1"/>
</dbReference>
<dbReference type="Gene3D" id="2.60.40.1890">
    <property type="entry name" value="PCu(A)C copper chaperone"/>
    <property type="match status" value="1"/>
</dbReference>
<keyword evidence="3" id="KW-1185">Reference proteome</keyword>
<evidence type="ECO:0000256" key="1">
    <source>
        <dbReference type="SAM" id="SignalP"/>
    </source>
</evidence>
<feature type="chain" id="PRO_5016884265" description="Copper chaperone PCu(A)C" evidence="1">
    <location>
        <begin position="21"/>
        <end position="156"/>
    </location>
</feature>
<comment type="caution">
    <text evidence="2">The sequence shown here is derived from an EMBL/GenBank/DDBJ whole genome shotgun (WGS) entry which is preliminary data.</text>
</comment>
<accession>A0A370DKF1</accession>
<protein>
    <recommendedName>
        <fullName evidence="4">Copper chaperone PCu(A)C</fullName>
    </recommendedName>
</protein>
<dbReference type="PANTHER" id="PTHR36302">
    <property type="entry name" value="BLR7088 PROTEIN"/>
    <property type="match status" value="1"/>
</dbReference>
<evidence type="ECO:0000313" key="3">
    <source>
        <dbReference type="Proteomes" id="UP000254266"/>
    </source>
</evidence>
<dbReference type="InterPro" id="IPR007410">
    <property type="entry name" value="LpqE-like"/>
</dbReference>
<proteinExistence type="predicted"/>
<dbReference type="EMBL" id="QFXC01000007">
    <property type="protein sequence ID" value="RDH84864.1"/>
    <property type="molecule type" value="Genomic_DNA"/>
</dbReference>
<dbReference type="Proteomes" id="UP000254266">
    <property type="component" value="Unassembled WGS sequence"/>
</dbReference>
<dbReference type="InterPro" id="IPR058248">
    <property type="entry name" value="Lxx211020-like"/>
</dbReference>
<dbReference type="PANTHER" id="PTHR36302:SF1">
    <property type="entry name" value="COPPER CHAPERONE PCU(A)C"/>
    <property type="match status" value="1"/>
</dbReference>
<evidence type="ECO:0008006" key="4">
    <source>
        <dbReference type="Google" id="ProtNLM"/>
    </source>
</evidence>